<evidence type="ECO:0000256" key="1">
    <source>
        <dbReference type="SAM" id="Phobius"/>
    </source>
</evidence>
<dbReference type="AlphaFoldDB" id="A0A917VPY6"/>
<dbReference type="Proteomes" id="UP000637788">
    <property type="component" value="Unassembled WGS sequence"/>
</dbReference>
<organism evidence="2 3">
    <name type="scientific">Streptomyces flaveus</name>
    <dbReference type="NCBI Taxonomy" id="66370"/>
    <lineage>
        <taxon>Bacteria</taxon>
        <taxon>Bacillati</taxon>
        <taxon>Actinomycetota</taxon>
        <taxon>Actinomycetes</taxon>
        <taxon>Kitasatosporales</taxon>
        <taxon>Streptomycetaceae</taxon>
        <taxon>Streptomyces</taxon>
        <taxon>Streptomyces aurantiacus group</taxon>
    </lineage>
</organism>
<keyword evidence="1" id="KW-1133">Transmembrane helix</keyword>
<keyword evidence="3" id="KW-1185">Reference proteome</keyword>
<proteinExistence type="predicted"/>
<dbReference type="EMBL" id="BMPQ01000029">
    <property type="protein sequence ID" value="GGL02934.1"/>
    <property type="molecule type" value="Genomic_DNA"/>
</dbReference>
<name>A0A917VPY6_9ACTN</name>
<comment type="caution">
    <text evidence="2">The sequence shown here is derived from an EMBL/GenBank/DDBJ whole genome shotgun (WGS) entry which is preliminary data.</text>
</comment>
<evidence type="ECO:0000313" key="2">
    <source>
        <dbReference type="EMBL" id="GGL02934.1"/>
    </source>
</evidence>
<evidence type="ECO:0000313" key="3">
    <source>
        <dbReference type="Proteomes" id="UP000637788"/>
    </source>
</evidence>
<keyword evidence="1" id="KW-0472">Membrane</keyword>
<sequence>MIEAALILLSALQLFDGQGCVICLAVHREVALADSSLGGIEIVAALAVFVTIFVTL</sequence>
<feature type="transmembrane region" description="Helical" evidence="1">
    <location>
        <begin position="35"/>
        <end position="54"/>
    </location>
</feature>
<gene>
    <name evidence="2" type="ORF">GCM10010094_74660</name>
</gene>
<reference evidence="2" key="1">
    <citation type="journal article" date="2014" name="Int. J. Syst. Evol. Microbiol.">
        <title>Complete genome sequence of Corynebacterium casei LMG S-19264T (=DSM 44701T), isolated from a smear-ripened cheese.</title>
        <authorList>
            <consortium name="US DOE Joint Genome Institute (JGI-PGF)"/>
            <person name="Walter F."/>
            <person name="Albersmeier A."/>
            <person name="Kalinowski J."/>
            <person name="Ruckert C."/>
        </authorList>
    </citation>
    <scope>NUCLEOTIDE SEQUENCE</scope>
    <source>
        <strain evidence="2">JCM 3035</strain>
    </source>
</reference>
<keyword evidence="1" id="KW-0812">Transmembrane</keyword>
<protein>
    <submittedName>
        <fullName evidence="2">Uncharacterized protein</fullName>
    </submittedName>
</protein>
<reference evidence="2" key="2">
    <citation type="submission" date="2020-09" db="EMBL/GenBank/DDBJ databases">
        <authorList>
            <person name="Sun Q."/>
            <person name="Ohkuma M."/>
        </authorList>
    </citation>
    <scope>NUCLEOTIDE SEQUENCE</scope>
    <source>
        <strain evidence="2">JCM 3035</strain>
    </source>
</reference>
<accession>A0A917VPY6</accession>